<dbReference type="Pfam" id="PF08271">
    <property type="entry name" value="Zn_Ribbon_TF"/>
    <property type="match status" value="1"/>
</dbReference>
<dbReference type="InterPro" id="IPR000812">
    <property type="entry name" value="TFIIB"/>
</dbReference>
<keyword evidence="2" id="KW-0805">Transcription regulation</keyword>
<protein>
    <recommendedName>
        <fullName evidence="5">Cyclin-like domain-containing protein</fullName>
    </recommendedName>
</protein>
<dbReference type="GO" id="GO:0016251">
    <property type="term" value="F:RNA polymerase II general transcription initiation factor activity"/>
    <property type="evidence" value="ECO:0000318"/>
    <property type="project" value="GO_Central"/>
</dbReference>
<dbReference type="Gramene" id="HORVU.MOREX.r2.3HG0259360.1">
    <property type="protein sequence ID" value="HORVU.MOREX.r2.3HG0259360.1.CDS.1"/>
    <property type="gene ID" value="HORVU.MOREX.r2.3HG0259360"/>
</dbReference>
<dbReference type="InterPro" id="IPR013763">
    <property type="entry name" value="Cyclin-like_dom"/>
</dbReference>
<proteinExistence type="inferred from homology"/>
<dbReference type="Gene3D" id="1.10.472.10">
    <property type="entry name" value="Cyclin-like"/>
    <property type="match status" value="2"/>
</dbReference>
<dbReference type="Pfam" id="PF00382">
    <property type="entry name" value="TFIIB"/>
    <property type="match status" value="2"/>
</dbReference>
<evidence type="ECO:0000259" key="5">
    <source>
        <dbReference type="SMART" id="SM00385"/>
    </source>
</evidence>
<feature type="compositionally biased region" description="Gly residues" evidence="4">
    <location>
        <begin position="204"/>
        <end position="214"/>
    </location>
</feature>
<feature type="domain" description="Cyclin-like" evidence="5">
    <location>
        <begin position="235"/>
        <end position="325"/>
    </location>
</feature>
<dbReference type="Gene3D" id="2.20.25.10">
    <property type="match status" value="1"/>
</dbReference>
<dbReference type="InterPro" id="IPR013137">
    <property type="entry name" value="Znf_TFIIB"/>
</dbReference>
<accession>A0A8I6X698</accession>
<organism evidence="6 7">
    <name type="scientific">Hordeum vulgare subsp. vulgare</name>
    <name type="common">Domesticated barley</name>
    <dbReference type="NCBI Taxonomy" id="112509"/>
    <lineage>
        <taxon>Eukaryota</taxon>
        <taxon>Viridiplantae</taxon>
        <taxon>Streptophyta</taxon>
        <taxon>Embryophyta</taxon>
        <taxon>Tracheophyta</taxon>
        <taxon>Spermatophyta</taxon>
        <taxon>Magnoliopsida</taxon>
        <taxon>Liliopsida</taxon>
        <taxon>Poales</taxon>
        <taxon>Poaceae</taxon>
        <taxon>BOP clade</taxon>
        <taxon>Pooideae</taxon>
        <taxon>Triticodae</taxon>
        <taxon>Triticeae</taxon>
        <taxon>Hordeinae</taxon>
        <taxon>Hordeum</taxon>
    </lineage>
</organism>
<dbReference type="GO" id="GO:0070897">
    <property type="term" value="P:transcription preinitiation complex assembly"/>
    <property type="evidence" value="ECO:0007669"/>
    <property type="project" value="InterPro"/>
</dbReference>
<dbReference type="Gramene" id="HORVU.MOREX.r3.3HG0310580.1">
    <property type="protein sequence ID" value="HORVU.MOREX.r3.3HG0310580.1.CDS1"/>
    <property type="gene ID" value="HORVU.MOREX.r3.3HG0310580"/>
</dbReference>
<feature type="compositionally biased region" description="Low complexity" evidence="4">
    <location>
        <begin position="215"/>
        <end position="224"/>
    </location>
</feature>
<feature type="region of interest" description="Disordered" evidence="4">
    <location>
        <begin position="32"/>
        <end position="74"/>
    </location>
</feature>
<dbReference type="PRINTS" id="PR00685">
    <property type="entry name" value="TIFACTORIIB"/>
</dbReference>
<evidence type="ECO:0000256" key="4">
    <source>
        <dbReference type="SAM" id="MobiDB-lite"/>
    </source>
</evidence>
<dbReference type="EnsemblPlants" id="HORVU.MOREX.r3.3HG0310580.1">
    <property type="protein sequence ID" value="HORVU.MOREX.r3.3HG0310580.1.CDS1"/>
    <property type="gene ID" value="HORVU.MOREX.r3.3HG0310580"/>
</dbReference>
<feature type="domain" description="Cyclin-like" evidence="5">
    <location>
        <begin position="350"/>
        <end position="430"/>
    </location>
</feature>
<dbReference type="GO" id="GO:0097550">
    <property type="term" value="C:transcription preinitiation complex"/>
    <property type="evidence" value="ECO:0000318"/>
    <property type="project" value="GO_Central"/>
</dbReference>
<dbReference type="SMART" id="SM00385">
    <property type="entry name" value="CYCLIN"/>
    <property type="match status" value="2"/>
</dbReference>
<evidence type="ECO:0000256" key="3">
    <source>
        <dbReference type="ARBA" id="ARBA00023163"/>
    </source>
</evidence>
<name>A0A8I6X698_HORVV</name>
<evidence type="ECO:0000256" key="2">
    <source>
        <dbReference type="ARBA" id="ARBA00023015"/>
    </source>
</evidence>
<comment type="similarity">
    <text evidence="1">Belongs to the TFIIB family.</text>
</comment>
<evidence type="ECO:0000256" key="1">
    <source>
        <dbReference type="ARBA" id="ARBA00010857"/>
    </source>
</evidence>
<sequence length="439" mass="46925">MYYVGGSPSLGTCFPVGIGKKRSCWIRKHPRMIDGASSSPQPPPTLSLTSTDYKRGHHAMPRPQSTDRESQTRNQLIQSYRERTAAAAMCDVANSMRYCPDCRRAVMVALDHASGDTVCALCARVLGQRYVDRPSEWRTFLNHVGGVDGRSIGGSGDHSVAHAGVTVAYPAAGDTHSKAAGDALTHAGEGAFVGALPRMRGAVGAGTSRGGRGGAPRMRGAVGPVPERSVAESLHCIDDMAARLELTAAVKDRARDVLRKLENGKAFPRAGSRCRNRQALYAACLHVACRAEGTPRTFKELASVTGDSATAGVKDIGRLVKFMKGYLREEDGGQAAGEMMMIGAVARAGDYLRRFGSLLRMGDQEVSTALEAARRLDKNLDVRHNPDSIAAAVMYMAIERAGAGKSIRDVSTATGVSEGTIREIYYKDLCPHGNMLFGQ</sequence>
<dbReference type="InterPro" id="IPR013150">
    <property type="entry name" value="TFIIB_cyclin"/>
</dbReference>
<keyword evidence="7" id="KW-1185">Reference proteome</keyword>
<dbReference type="SUPFAM" id="SSF57783">
    <property type="entry name" value="Zinc beta-ribbon"/>
    <property type="match status" value="1"/>
</dbReference>
<feature type="region of interest" description="Disordered" evidence="4">
    <location>
        <begin position="204"/>
        <end position="225"/>
    </location>
</feature>
<dbReference type="GO" id="GO:0005634">
    <property type="term" value="C:nucleus"/>
    <property type="evidence" value="ECO:0000318"/>
    <property type="project" value="GO_Central"/>
</dbReference>
<reference evidence="6" key="2">
    <citation type="submission" date="2020-10" db="EMBL/GenBank/DDBJ databases">
        <authorList>
            <person name="Scholz U."/>
            <person name="Mascher M."/>
            <person name="Fiebig A."/>
        </authorList>
    </citation>
    <scope>NUCLEOTIDE SEQUENCE [LARGE SCALE GENOMIC DNA]</scope>
    <source>
        <strain evidence="6">cv. Morex</strain>
    </source>
</reference>
<reference evidence="6" key="3">
    <citation type="submission" date="2022-01" db="UniProtKB">
        <authorList>
            <consortium name="EnsemblPlants"/>
        </authorList>
    </citation>
    <scope>IDENTIFICATION</scope>
    <source>
        <strain evidence="6">subsp. vulgare</strain>
    </source>
</reference>
<keyword evidence="3" id="KW-0804">Transcription</keyword>
<dbReference type="AlphaFoldDB" id="A0A8I6X698"/>
<dbReference type="PANTHER" id="PTHR11618:SF43">
    <property type="entry name" value="CYCLIN-LIKE DOMAIN-CONTAINING PROTEIN"/>
    <property type="match status" value="1"/>
</dbReference>
<dbReference type="InterPro" id="IPR036915">
    <property type="entry name" value="Cyclin-like_sf"/>
</dbReference>
<evidence type="ECO:0000313" key="7">
    <source>
        <dbReference type="Proteomes" id="UP000011116"/>
    </source>
</evidence>
<evidence type="ECO:0000313" key="6">
    <source>
        <dbReference type="EnsemblPlants" id="HORVU.MOREX.r3.3HG0310580.1.CDS1"/>
    </source>
</evidence>
<dbReference type="Proteomes" id="UP000011116">
    <property type="component" value="Chromosome 3H"/>
</dbReference>
<dbReference type="GO" id="GO:0006352">
    <property type="term" value="P:DNA-templated transcription initiation"/>
    <property type="evidence" value="ECO:0000318"/>
    <property type="project" value="GO_Central"/>
</dbReference>
<dbReference type="SUPFAM" id="SSF47954">
    <property type="entry name" value="Cyclin-like"/>
    <property type="match status" value="2"/>
</dbReference>
<reference evidence="7" key="1">
    <citation type="journal article" date="2012" name="Nature">
        <title>A physical, genetic and functional sequence assembly of the barley genome.</title>
        <authorList>
            <consortium name="The International Barley Genome Sequencing Consortium"/>
            <person name="Mayer K.F."/>
            <person name="Waugh R."/>
            <person name="Brown J.W."/>
            <person name="Schulman A."/>
            <person name="Langridge P."/>
            <person name="Platzer M."/>
            <person name="Fincher G.B."/>
            <person name="Muehlbauer G.J."/>
            <person name="Sato K."/>
            <person name="Close T.J."/>
            <person name="Wise R.P."/>
            <person name="Stein N."/>
        </authorList>
    </citation>
    <scope>NUCLEOTIDE SEQUENCE [LARGE SCALE GENOMIC DNA]</scope>
    <source>
        <strain evidence="7">cv. Morex</strain>
    </source>
</reference>
<dbReference type="GO" id="GO:0017025">
    <property type="term" value="F:TBP-class protein binding"/>
    <property type="evidence" value="ECO:0000318"/>
    <property type="project" value="GO_Central"/>
</dbReference>
<dbReference type="PANTHER" id="PTHR11618">
    <property type="entry name" value="TRANSCRIPTION INITIATION FACTOR IIB-RELATED"/>
    <property type="match status" value="1"/>
</dbReference>
<dbReference type="SMR" id="A0A8I6X698"/>